<comment type="caution">
    <text evidence="2">The sequence shown here is derived from an EMBL/GenBank/DDBJ whole genome shotgun (WGS) entry which is preliminary data.</text>
</comment>
<keyword evidence="2" id="KW-0378">Hydrolase</keyword>
<keyword evidence="2" id="KW-0482">Metalloprotease</keyword>
<organism evidence="2 3">
    <name type="scientific">Uliginosibacterium paludis</name>
    <dbReference type="NCBI Taxonomy" id="1615952"/>
    <lineage>
        <taxon>Bacteria</taxon>
        <taxon>Pseudomonadati</taxon>
        <taxon>Pseudomonadota</taxon>
        <taxon>Betaproteobacteria</taxon>
        <taxon>Rhodocyclales</taxon>
        <taxon>Zoogloeaceae</taxon>
        <taxon>Uliginosibacterium</taxon>
    </lineage>
</organism>
<feature type="region of interest" description="Disordered" evidence="1">
    <location>
        <begin position="1"/>
        <end position="20"/>
    </location>
</feature>
<keyword evidence="2" id="KW-0645">Protease</keyword>
<name>A0ABV2CM97_9RHOO</name>
<dbReference type="Proteomes" id="UP001548590">
    <property type="component" value="Unassembled WGS sequence"/>
</dbReference>
<protein>
    <submittedName>
        <fullName evidence="2">Metalloprotease CJM1_0395 family protein</fullName>
    </submittedName>
</protein>
<feature type="region of interest" description="Disordered" evidence="1">
    <location>
        <begin position="96"/>
        <end position="146"/>
    </location>
</feature>
<evidence type="ECO:0000256" key="1">
    <source>
        <dbReference type="SAM" id="MobiDB-lite"/>
    </source>
</evidence>
<evidence type="ECO:0000313" key="3">
    <source>
        <dbReference type="Proteomes" id="UP001548590"/>
    </source>
</evidence>
<reference evidence="2 3" key="1">
    <citation type="submission" date="2024-07" db="EMBL/GenBank/DDBJ databases">
        <title>Uliginosibacterium paludis KCTC:42655.</title>
        <authorList>
            <person name="Kim M.K."/>
        </authorList>
    </citation>
    <scope>NUCLEOTIDE SEQUENCE [LARGE SCALE GENOMIC DNA]</scope>
    <source>
        <strain evidence="2 3">KCTC 42655</strain>
    </source>
</reference>
<dbReference type="InterPro" id="IPR021973">
    <property type="entry name" value="SprA-related"/>
</dbReference>
<dbReference type="GO" id="GO:0008237">
    <property type="term" value="F:metallopeptidase activity"/>
    <property type="evidence" value="ECO:0007669"/>
    <property type="project" value="UniProtKB-KW"/>
</dbReference>
<sequence>MRTKNGTQTASGTGSNPAATEATLRQLAETDRKVRAHEAAHLAAAGDLAVSGASFGYTRGPDGRQYAVSGEVSISIREGRDATETLRLAEQVRRAALAPADPSGQDRSVAAQADAMASKARSELLRQQFASTQPGSSLGSQLDTHA</sequence>
<proteinExistence type="predicted"/>
<accession>A0ABV2CM97</accession>
<gene>
    <name evidence="2" type="ORF">ABVT11_04265</name>
</gene>
<evidence type="ECO:0000313" key="2">
    <source>
        <dbReference type="EMBL" id="MET1489028.1"/>
    </source>
</evidence>
<dbReference type="Pfam" id="PF12118">
    <property type="entry name" value="SprA-related"/>
    <property type="match status" value="1"/>
</dbReference>
<keyword evidence="3" id="KW-1185">Reference proteome</keyword>
<feature type="compositionally biased region" description="Polar residues" evidence="1">
    <location>
        <begin position="1"/>
        <end position="18"/>
    </location>
</feature>
<dbReference type="EMBL" id="JBEWLZ010000002">
    <property type="protein sequence ID" value="MET1489028.1"/>
    <property type="molecule type" value="Genomic_DNA"/>
</dbReference>
<dbReference type="RefSeq" id="WP_345924131.1">
    <property type="nucleotide sequence ID" value="NZ_JBDIVF010000001.1"/>
</dbReference>
<feature type="compositionally biased region" description="Polar residues" evidence="1">
    <location>
        <begin position="128"/>
        <end position="146"/>
    </location>
</feature>